<gene>
    <name evidence="11" type="ORF">KCG48_13875</name>
</gene>
<dbReference type="SUPFAM" id="SSF55874">
    <property type="entry name" value="ATPase domain of HSP90 chaperone/DNA topoisomerase II/histidine kinase"/>
    <property type="match status" value="1"/>
</dbReference>
<evidence type="ECO:0000256" key="3">
    <source>
        <dbReference type="ARBA" id="ARBA00012438"/>
    </source>
</evidence>
<dbReference type="InterPro" id="IPR036890">
    <property type="entry name" value="HATPase_C_sf"/>
</dbReference>
<dbReference type="GO" id="GO:0016036">
    <property type="term" value="P:cellular response to phosphate starvation"/>
    <property type="evidence" value="ECO:0007669"/>
    <property type="project" value="TreeGrafter"/>
</dbReference>
<dbReference type="SMART" id="SM00388">
    <property type="entry name" value="HisKA"/>
    <property type="match status" value="1"/>
</dbReference>
<keyword evidence="9" id="KW-1133">Transmembrane helix</keyword>
<dbReference type="Gene3D" id="1.10.287.130">
    <property type="match status" value="1"/>
</dbReference>
<dbReference type="PRINTS" id="PR00344">
    <property type="entry name" value="BCTRLSENSOR"/>
</dbReference>
<dbReference type="GO" id="GO:0005886">
    <property type="term" value="C:plasma membrane"/>
    <property type="evidence" value="ECO:0007669"/>
    <property type="project" value="TreeGrafter"/>
</dbReference>
<accession>A0A941CUB5</accession>
<dbReference type="RefSeq" id="WP_211802793.1">
    <property type="nucleotide sequence ID" value="NZ_JAGSCS010000031.1"/>
</dbReference>
<dbReference type="InterPro" id="IPR050351">
    <property type="entry name" value="BphY/WalK/GraS-like"/>
</dbReference>
<dbReference type="Pfam" id="PF00512">
    <property type="entry name" value="HisKA"/>
    <property type="match status" value="1"/>
</dbReference>
<keyword evidence="4" id="KW-0597">Phosphoprotein</keyword>
<feature type="domain" description="Histidine kinase" evidence="10">
    <location>
        <begin position="189"/>
        <end position="406"/>
    </location>
</feature>
<evidence type="ECO:0000256" key="9">
    <source>
        <dbReference type="SAM" id="Phobius"/>
    </source>
</evidence>
<dbReference type="FunFam" id="3.30.565.10:FF:000006">
    <property type="entry name" value="Sensor histidine kinase WalK"/>
    <property type="match status" value="1"/>
</dbReference>
<feature type="transmembrane region" description="Helical" evidence="9">
    <location>
        <begin position="149"/>
        <end position="169"/>
    </location>
</feature>
<evidence type="ECO:0000256" key="2">
    <source>
        <dbReference type="ARBA" id="ARBA00004370"/>
    </source>
</evidence>
<dbReference type="GO" id="GO:0004721">
    <property type="term" value="F:phosphoprotein phosphatase activity"/>
    <property type="evidence" value="ECO:0007669"/>
    <property type="project" value="TreeGrafter"/>
</dbReference>
<evidence type="ECO:0000256" key="4">
    <source>
        <dbReference type="ARBA" id="ARBA00022553"/>
    </source>
</evidence>
<sequence length="420" mass="47902">MKKKKLRILASYIAIFFVIICLFSISIYMFVFRNQINKVDADLELFRSAMVKMVDKDLPFSLPLNPKTITIVRDEKGNIDLKYPVSDFYKEGAQVFAQIPQDEIQTVNFKNGHFRTLKFTLVDHGETREIQLLYNIDSDIRVLNSLKRILINGSVMVILASILISYILANATIKPMKESIEKERAFLQDASHELRTPIAVIQSRLEGLLRNPEEKIIDKYEYIEPALRESRRISRMVSNLMILTRADAGASMGKTEKFDLRKLGDDIAIIYSEFAQIQNKRFIYTPRKEVVIEGNYENLHQLLIILMDNALKYTKDEGMIELVIDGTKDKGIIRVLDNGVGIKEENLEKVFTRFFREDKARNRNNGGTGLGLSIAKWIVDCHGGTITASRRKEGGTLIEVQLPREPKGKGAKAAQPEKEA</sequence>
<keyword evidence="6 11" id="KW-0418">Kinase</keyword>
<proteinExistence type="predicted"/>
<dbReference type="Pfam" id="PF02518">
    <property type="entry name" value="HATPase_c"/>
    <property type="match status" value="1"/>
</dbReference>
<dbReference type="SUPFAM" id="SSF47384">
    <property type="entry name" value="Homodimeric domain of signal transducing histidine kinase"/>
    <property type="match status" value="1"/>
</dbReference>
<dbReference type="Proteomes" id="UP000675379">
    <property type="component" value="Unassembled WGS sequence"/>
</dbReference>
<organism evidence="11 12">
    <name type="scientific">Proteiniclasticum sediminis</name>
    <dbReference type="NCBI Taxonomy" id="2804028"/>
    <lineage>
        <taxon>Bacteria</taxon>
        <taxon>Bacillati</taxon>
        <taxon>Bacillota</taxon>
        <taxon>Clostridia</taxon>
        <taxon>Eubacteriales</taxon>
        <taxon>Clostridiaceae</taxon>
        <taxon>Proteiniclasticum</taxon>
    </lineage>
</organism>
<dbReference type="InterPro" id="IPR003594">
    <property type="entry name" value="HATPase_dom"/>
</dbReference>
<comment type="catalytic activity">
    <reaction evidence="1">
        <text>ATP + protein L-histidine = ADP + protein N-phospho-L-histidine.</text>
        <dbReference type="EC" id="2.7.13.3"/>
    </reaction>
</comment>
<dbReference type="CDD" id="cd00082">
    <property type="entry name" value="HisKA"/>
    <property type="match status" value="1"/>
</dbReference>
<dbReference type="PANTHER" id="PTHR45453">
    <property type="entry name" value="PHOSPHATE REGULON SENSOR PROTEIN PHOR"/>
    <property type="match status" value="1"/>
</dbReference>
<evidence type="ECO:0000313" key="12">
    <source>
        <dbReference type="Proteomes" id="UP000675379"/>
    </source>
</evidence>
<evidence type="ECO:0000256" key="5">
    <source>
        <dbReference type="ARBA" id="ARBA00022679"/>
    </source>
</evidence>
<evidence type="ECO:0000256" key="1">
    <source>
        <dbReference type="ARBA" id="ARBA00000085"/>
    </source>
</evidence>
<dbReference type="Gene3D" id="3.30.565.10">
    <property type="entry name" value="Histidine kinase-like ATPase, C-terminal domain"/>
    <property type="match status" value="1"/>
</dbReference>
<keyword evidence="7" id="KW-0902">Two-component regulatory system</keyword>
<name>A0A941CUB5_9CLOT</name>
<evidence type="ECO:0000256" key="7">
    <source>
        <dbReference type="ARBA" id="ARBA00023012"/>
    </source>
</evidence>
<keyword evidence="12" id="KW-1185">Reference proteome</keyword>
<reference evidence="11" key="1">
    <citation type="submission" date="2021-04" db="EMBL/GenBank/DDBJ databases">
        <title>Proteiniclasticum sedimins sp. nov., an obligate anaerobic bacterium isolated from anaerobic sludge.</title>
        <authorList>
            <person name="Liu J."/>
        </authorList>
    </citation>
    <scope>NUCLEOTIDE SEQUENCE</scope>
    <source>
        <strain evidence="11">BAD-10</strain>
    </source>
</reference>
<evidence type="ECO:0000313" key="11">
    <source>
        <dbReference type="EMBL" id="MBR0577398.1"/>
    </source>
</evidence>
<dbReference type="InterPro" id="IPR036097">
    <property type="entry name" value="HisK_dim/P_sf"/>
</dbReference>
<evidence type="ECO:0000259" key="10">
    <source>
        <dbReference type="PROSITE" id="PS50109"/>
    </source>
</evidence>
<evidence type="ECO:0000256" key="6">
    <source>
        <dbReference type="ARBA" id="ARBA00022777"/>
    </source>
</evidence>
<dbReference type="EC" id="2.7.13.3" evidence="3"/>
<dbReference type="CDD" id="cd00075">
    <property type="entry name" value="HATPase"/>
    <property type="match status" value="1"/>
</dbReference>
<protein>
    <recommendedName>
        <fullName evidence="3">histidine kinase</fullName>
        <ecNumber evidence="3">2.7.13.3</ecNumber>
    </recommendedName>
</protein>
<comment type="caution">
    <text evidence="11">The sequence shown here is derived from an EMBL/GenBank/DDBJ whole genome shotgun (WGS) entry which is preliminary data.</text>
</comment>
<dbReference type="PANTHER" id="PTHR45453:SF1">
    <property type="entry name" value="PHOSPHATE REGULON SENSOR PROTEIN PHOR"/>
    <property type="match status" value="1"/>
</dbReference>
<comment type="subcellular location">
    <subcellularLocation>
        <location evidence="2">Membrane</location>
    </subcellularLocation>
</comment>
<dbReference type="PROSITE" id="PS50109">
    <property type="entry name" value="HIS_KIN"/>
    <property type="match status" value="1"/>
</dbReference>
<dbReference type="SMART" id="SM00387">
    <property type="entry name" value="HATPase_c"/>
    <property type="match status" value="1"/>
</dbReference>
<keyword evidence="9" id="KW-0812">Transmembrane</keyword>
<dbReference type="GO" id="GO:0000155">
    <property type="term" value="F:phosphorelay sensor kinase activity"/>
    <property type="evidence" value="ECO:0007669"/>
    <property type="project" value="InterPro"/>
</dbReference>
<dbReference type="EMBL" id="JAGSCS010000031">
    <property type="protein sequence ID" value="MBR0577398.1"/>
    <property type="molecule type" value="Genomic_DNA"/>
</dbReference>
<feature type="region of interest" description="Disordered" evidence="8">
    <location>
        <begin position="395"/>
        <end position="420"/>
    </location>
</feature>
<dbReference type="AlphaFoldDB" id="A0A941CUB5"/>
<keyword evidence="9" id="KW-0472">Membrane</keyword>
<keyword evidence="5" id="KW-0808">Transferase</keyword>
<feature type="transmembrane region" description="Helical" evidence="9">
    <location>
        <begin position="12"/>
        <end position="31"/>
    </location>
</feature>
<dbReference type="InterPro" id="IPR005467">
    <property type="entry name" value="His_kinase_dom"/>
</dbReference>
<dbReference type="InterPro" id="IPR004358">
    <property type="entry name" value="Sig_transdc_His_kin-like_C"/>
</dbReference>
<evidence type="ECO:0000256" key="8">
    <source>
        <dbReference type="SAM" id="MobiDB-lite"/>
    </source>
</evidence>
<dbReference type="InterPro" id="IPR003661">
    <property type="entry name" value="HisK_dim/P_dom"/>
</dbReference>